<dbReference type="EMBL" id="GBXM01064756">
    <property type="protein sequence ID" value="JAH43821.1"/>
    <property type="molecule type" value="Transcribed_RNA"/>
</dbReference>
<name>A0A0E9SRA3_ANGAN</name>
<evidence type="ECO:0000313" key="1">
    <source>
        <dbReference type="EMBL" id="JAH43821.1"/>
    </source>
</evidence>
<proteinExistence type="predicted"/>
<sequence>MKLHGCSSLNLMAVEYKTYLLSKWIFLNECMYSNVYVFIIFTHTL</sequence>
<reference evidence="1" key="1">
    <citation type="submission" date="2014-11" db="EMBL/GenBank/DDBJ databases">
        <authorList>
            <person name="Amaro Gonzalez C."/>
        </authorList>
    </citation>
    <scope>NUCLEOTIDE SEQUENCE</scope>
</reference>
<reference evidence="1" key="2">
    <citation type="journal article" date="2015" name="Fish Shellfish Immunol.">
        <title>Early steps in the European eel (Anguilla anguilla)-Vibrio vulnificus interaction in the gills: Role of the RtxA13 toxin.</title>
        <authorList>
            <person name="Callol A."/>
            <person name="Pajuelo D."/>
            <person name="Ebbesson L."/>
            <person name="Teles M."/>
            <person name="MacKenzie S."/>
            <person name="Amaro C."/>
        </authorList>
    </citation>
    <scope>NUCLEOTIDE SEQUENCE</scope>
</reference>
<organism evidence="1">
    <name type="scientific">Anguilla anguilla</name>
    <name type="common">European freshwater eel</name>
    <name type="synonym">Muraena anguilla</name>
    <dbReference type="NCBI Taxonomy" id="7936"/>
    <lineage>
        <taxon>Eukaryota</taxon>
        <taxon>Metazoa</taxon>
        <taxon>Chordata</taxon>
        <taxon>Craniata</taxon>
        <taxon>Vertebrata</taxon>
        <taxon>Euteleostomi</taxon>
        <taxon>Actinopterygii</taxon>
        <taxon>Neopterygii</taxon>
        <taxon>Teleostei</taxon>
        <taxon>Anguilliformes</taxon>
        <taxon>Anguillidae</taxon>
        <taxon>Anguilla</taxon>
    </lineage>
</organism>
<protein>
    <submittedName>
        <fullName evidence="1">Uncharacterized protein</fullName>
    </submittedName>
</protein>
<accession>A0A0E9SRA3</accession>
<dbReference type="AlphaFoldDB" id="A0A0E9SRA3"/>